<evidence type="ECO:0000313" key="5">
    <source>
        <dbReference type="EMBL" id="PWL55847.1"/>
    </source>
</evidence>
<dbReference type="Proteomes" id="UP000246114">
    <property type="component" value="Unassembled WGS sequence"/>
</dbReference>
<dbReference type="GO" id="GO:0009307">
    <property type="term" value="P:DNA restriction-modification system"/>
    <property type="evidence" value="ECO:0007669"/>
    <property type="project" value="UniProtKB-KW"/>
</dbReference>
<dbReference type="GO" id="GO:0032259">
    <property type="term" value="P:methylation"/>
    <property type="evidence" value="ECO:0007669"/>
    <property type="project" value="UniProtKB-KW"/>
</dbReference>
<evidence type="ECO:0000256" key="2">
    <source>
        <dbReference type="ARBA" id="ARBA00022679"/>
    </source>
</evidence>
<accession>A0A316MBG5</accession>
<dbReference type="InterPro" id="IPR029063">
    <property type="entry name" value="SAM-dependent_MTases_sf"/>
</dbReference>
<dbReference type="PRINTS" id="PR00508">
    <property type="entry name" value="S21N4MTFRASE"/>
</dbReference>
<gene>
    <name evidence="5" type="ORF">DBY38_00715</name>
</gene>
<reference evidence="5 6" key="1">
    <citation type="submission" date="2018-03" db="EMBL/GenBank/DDBJ databases">
        <title>The uncultured portion of the human microbiome is neutrally assembled.</title>
        <authorList>
            <person name="Jeraldo P."/>
            <person name="Boardman L."/>
            <person name="White B.A."/>
            <person name="Nelson H."/>
            <person name="Goldenfeld N."/>
            <person name="Chia N."/>
        </authorList>
    </citation>
    <scope>NUCLEOTIDE SEQUENCE [LARGE SCALE GENOMIC DNA]</scope>
    <source>
        <strain evidence="5">CIM:MAG 903</strain>
    </source>
</reference>
<dbReference type="InterPro" id="IPR002941">
    <property type="entry name" value="DNA_methylase_N4/N6"/>
</dbReference>
<keyword evidence="2 5" id="KW-0808">Transferase</keyword>
<sequence length="546" mass="62443">MLKQGKLELTWVGKYEEKKIEPRILIEDKSKSYGDPNTENMLIHGDNLIALKALEQDFSGKIKCIYIDPPFNTGTRINADGEEIGYEDGIEHSEWLTMMCTRLSILKDLLSENGVIVVHLDNNEMAYCKVLLDELFGRSNYVNTITMTTNDPSGFKATGVKIFSTSNYLLIYAKNKYKLNINKVYKRKEYDTAYSKIFTNMNGNYKQWEWMNLKDYVCEQEKYSSVKEMQKELGTTNLEKLMGKYAIKYADSVFRTAAIGGGAKKKRQRTIDISKEKRNEIFVHEGEDVEDFYILNGEQIVFYKNRLAQIDGELAPAEIITDVWTDISWTGIANEGGVVFKNGKKPELLIKRILDLFTEPFDIVLDSFLGSGTTAAVAHKMNRKWIGIEMGPQCYSHCLNRLKKVVDGCDQSGISKIVNWQGGGGFKFYELAEPLLVKNSKLPIYSINPSYTFDMMAEAICKIEGFKYKPIGNFHGKSSENRFIHVTNEFVNSKYVFSLVNELEERQSLLIYCTKMQSDINLPDNVEIKKIPKDLFNKCSFESEGM</sequence>
<dbReference type="InterPro" id="IPR001091">
    <property type="entry name" value="RM_Methyltransferase"/>
</dbReference>
<name>A0A316MBG5_9CLOT</name>
<evidence type="ECO:0000313" key="6">
    <source>
        <dbReference type="Proteomes" id="UP000246114"/>
    </source>
</evidence>
<dbReference type="GO" id="GO:0008170">
    <property type="term" value="F:N-methyltransferase activity"/>
    <property type="evidence" value="ECO:0007669"/>
    <property type="project" value="InterPro"/>
</dbReference>
<evidence type="ECO:0000259" key="4">
    <source>
        <dbReference type="Pfam" id="PF01555"/>
    </source>
</evidence>
<comment type="caution">
    <text evidence="5">The sequence shown here is derived from an EMBL/GenBank/DDBJ whole genome shotgun (WGS) entry which is preliminary data.</text>
</comment>
<dbReference type="EMBL" id="QAMZ01000003">
    <property type="protein sequence ID" value="PWL55847.1"/>
    <property type="molecule type" value="Genomic_DNA"/>
</dbReference>
<keyword evidence="1 5" id="KW-0489">Methyltransferase</keyword>
<protein>
    <submittedName>
        <fullName evidence="5">Site-specific DNA-methyltransferase</fullName>
    </submittedName>
</protein>
<evidence type="ECO:0000256" key="1">
    <source>
        <dbReference type="ARBA" id="ARBA00022603"/>
    </source>
</evidence>
<feature type="domain" description="DNA methylase N-4/N-6" evidence="4">
    <location>
        <begin position="62"/>
        <end position="394"/>
    </location>
</feature>
<evidence type="ECO:0000256" key="3">
    <source>
        <dbReference type="ARBA" id="ARBA00022747"/>
    </source>
</evidence>
<dbReference type="AlphaFoldDB" id="A0A316MBG5"/>
<proteinExistence type="predicted"/>
<keyword evidence="3" id="KW-0680">Restriction system</keyword>
<dbReference type="GO" id="GO:0003677">
    <property type="term" value="F:DNA binding"/>
    <property type="evidence" value="ECO:0007669"/>
    <property type="project" value="InterPro"/>
</dbReference>
<dbReference type="Pfam" id="PF01555">
    <property type="entry name" value="N6_N4_Mtase"/>
    <property type="match status" value="1"/>
</dbReference>
<dbReference type="SUPFAM" id="SSF53335">
    <property type="entry name" value="S-adenosyl-L-methionine-dependent methyltransferases"/>
    <property type="match status" value="1"/>
</dbReference>
<dbReference type="Gene3D" id="3.40.50.150">
    <property type="entry name" value="Vaccinia Virus protein VP39"/>
    <property type="match status" value="1"/>
</dbReference>
<organism evidence="5 6">
    <name type="scientific">Clostridium cadaveris</name>
    <dbReference type="NCBI Taxonomy" id="1529"/>
    <lineage>
        <taxon>Bacteria</taxon>
        <taxon>Bacillati</taxon>
        <taxon>Bacillota</taxon>
        <taxon>Clostridia</taxon>
        <taxon>Eubacteriales</taxon>
        <taxon>Clostridiaceae</taxon>
        <taxon>Clostridium</taxon>
    </lineage>
</organism>